<dbReference type="AlphaFoldDB" id="A0A432GC60"/>
<dbReference type="InterPro" id="IPR006076">
    <property type="entry name" value="FAD-dep_OxRdtase"/>
</dbReference>
<dbReference type="EMBL" id="QNZM01000114">
    <property type="protein sequence ID" value="RTZ81312.1"/>
    <property type="molecule type" value="Genomic_DNA"/>
</dbReference>
<comment type="caution">
    <text evidence="3">The sequence shown here is derived from an EMBL/GenBank/DDBJ whole genome shotgun (WGS) entry which is preliminary data.</text>
</comment>
<dbReference type="SUPFAM" id="SSF54373">
    <property type="entry name" value="FAD-linked reductases, C-terminal domain"/>
    <property type="match status" value="1"/>
</dbReference>
<sequence>MTQRMWQNHDLKKNYDVVIIGGGAHGLATAFYLAKNHGITDVAVLEQKFIGYGGSGRNTAILRSNYRTEEGIKFYDQSLDLYENLSGELDFNLMFSQQGHFTLGHSTASISGLVTRAENNKALGIDSFMLDPKEIKKMLPEIDITDHPRFPVHGALYHPPGGIIRHDAVVWAYARGADRKGVQIHQMTEVQDILVENGKATGVVTNRGTINCNTVISVVAGWSSEVCKKVNVKLPFVTHPLQALVTQSYKPWLHHVVVSGTLHIYLSQTDRGELVCGNGIDTYPHYGMRSTLGFLESYAAHVLELFPVLHNVAVQRQWAGLCDMTPDYSPIISPIDEIDGFYVNGGWGTYGFKASPASGYNTAQMVANGKTPEMIEPFRYNRFAENRLVGEKAAASVGS</sequence>
<dbReference type="Gene3D" id="3.50.50.60">
    <property type="entry name" value="FAD/NAD(P)-binding domain"/>
    <property type="match status" value="1"/>
</dbReference>
<dbReference type="GO" id="GO:0016491">
    <property type="term" value="F:oxidoreductase activity"/>
    <property type="evidence" value="ECO:0007669"/>
    <property type="project" value="UniProtKB-KW"/>
</dbReference>
<protein>
    <submittedName>
        <fullName evidence="3">Sarcosine oxidase subunit beta</fullName>
    </submittedName>
</protein>
<dbReference type="PANTHER" id="PTHR13847:SF287">
    <property type="entry name" value="FAD-DEPENDENT OXIDOREDUCTASE DOMAIN-CONTAINING PROTEIN 1"/>
    <property type="match status" value="1"/>
</dbReference>
<dbReference type="Gene3D" id="3.30.9.10">
    <property type="entry name" value="D-Amino Acid Oxidase, subunit A, domain 2"/>
    <property type="match status" value="1"/>
</dbReference>
<dbReference type="GO" id="GO:0005737">
    <property type="term" value="C:cytoplasm"/>
    <property type="evidence" value="ECO:0007669"/>
    <property type="project" value="TreeGrafter"/>
</dbReference>
<evidence type="ECO:0000313" key="4">
    <source>
        <dbReference type="Proteomes" id="UP000286732"/>
    </source>
</evidence>
<dbReference type="InterPro" id="IPR001763">
    <property type="entry name" value="Rhodanese-like_dom"/>
</dbReference>
<dbReference type="Proteomes" id="UP000286732">
    <property type="component" value="Unassembled WGS sequence"/>
</dbReference>
<dbReference type="Pfam" id="PF01266">
    <property type="entry name" value="DAO"/>
    <property type="match status" value="1"/>
</dbReference>
<dbReference type="InterPro" id="IPR036188">
    <property type="entry name" value="FAD/NAD-bd_sf"/>
</dbReference>
<proteinExistence type="predicted"/>
<accession>A0A432GC60</accession>
<keyword evidence="1" id="KW-0560">Oxidoreductase</keyword>
<dbReference type="SUPFAM" id="SSF51905">
    <property type="entry name" value="FAD/NAD(P)-binding domain"/>
    <property type="match status" value="1"/>
</dbReference>
<organism evidence="3 4">
    <name type="scientific">SAR324 cluster bacterium</name>
    <dbReference type="NCBI Taxonomy" id="2024889"/>
    <lineage>
        <taxon>Bacteria</taxon>
        <taxon>Deltaproteobacteria</taxon>
        <taxon>SAR324 cluster</taxon>
    </lineage>
</organism>
<evidence type="ECO:0000256" key="1">
    <source>
        <dbReference type="ARBA" id="ARBA00023002"/>
    </source>
</evidence>
<feature type="domain" description="Rhodanese" evidence="2">
    <location>
        <begin position="3"/>
        <end position="61"/>
    </location>
</feature>
<name>A0A432GC60_9DELT</name>
<dbReference type="PROSITE" id="PS50206">
    <property type="entry name" value="RHODANESE_3"/>
    <property type="match status" value="1"/>
</dbReference>
<evidence type="ECO:0000259" key="2">
    <source>
        <dbReference type="PROSITE" id="PS50206"/>
    </source>
</evidence>
<gene>
    <name evidence="3" type="ORF">DSY98_02920</name>
</gene>
<dbReference type="PANTHER" id="PTHR13847">
    <property type="entry name" value="SARCOSINE DEHYDROGENASE-RELATED"/>
    <property type="match status" value="1"/>
</dbReference>
<reference evidence="3 4" key="1">
    <citation type="submission" date="2018-06" db="EMBL/GenBank/DDBJ databases">
        <title>Combined omics and stable isotope probing to characterize newly discovered Mariana Back-Arc vent microbial communities.</title>
        <authorList>
            <person name="Trembath-Reichert E."/>
            <person name="Huber J.A."/>
        </authorList>
    </citation>
    <scope>NUCLEOTIDE SEQUENCE [LARGE SCALE GENOMIC DNA]</scope>
    <source>
        <strain evidence="3">MAG 63_2</strain>
    </source>
</reference>
<evidence type="ECO:0000313" key="3">
    <source>
        <dbReference type="EMBL" id="RTZ81312.1"/>
    </source>
</evidence>